<dbReference type="GO" id="GO:0012505">
    <property type="term" value="C:endomembrane system"/>
    <property type="evidence" value="ECO:0007669"/>
    <property type="project" value="UniProtKB-SubCell"/>
</dbReference>
<reference evidence="18" key="1">
    <citation type="journal article" date="2024" name="Gigascience">
        <title>Chromosome-level genome of the poultry shaft louse Menopon gallinae provides insight into the host-switching and adaptive evolution of parasitic lice.</title>
        <authorList>
            <person name="Xu Y."/>
            <person name="Ma L."/>
            <person name="Liu S."/>
            <person name="Liang Y."/>
            <person name="Liu Q."/>
            <person name="He Z."/>
            <person name="Tian L."/>
            <person name="Duan Y."/>
            <person name="Cai W."/>
            <person name="Li H."/>
            <person name="Song F."/>
        </authorList>
    </citation>
    <scope>NUCLEOTIDE SEQUENCE</scope>
    <source>
        <strain evidence="18">Cailab_2023a</strain>
    </source>
</reference>
<dbReference type="GO" id="GO:0008239">
    <property type="term" value="F:dipeptidyl-peptidase activity"/>
    <property type="evidence" value="ECO:0007669"/>
    <property type="project" value="TreeGrafter"/>
</dbReference>
<dbReference type="Pfam" id="PF00326">
    <property type="entry name" value="Peptidase_S9"/>
    <property type="match status" value="1"/>
</dbReference>
<evidence type="ECO:0000256" key="13">
    <source>
        <dbReference type="ARBA" id="ARBA00072929"/>
    </source>
</evidence>
<sequence length="787" mass="87722">MVEETNHPNGNAMEMGNADEDSGAKQKARTRKKVVTLSSAGIVVLGLIILGIVLLSKQPESAKAISSASTASNPNGVLLEEILDGSFTPRRFNGTFVSDNEILYRNDNGHIVLYDVLKGRTQVLIEGNFPILETALSYQLSADKRYLMVSHTFQKLYRYSFIAHYDIIDLNTRKSFPLTADEGSRLILLARWAPTGNGVAFVLHDTHDIYYRPNPEGPSLRVTRTGKPGVIYNGVPGLEEVFSSNEAMWFSRDGKRLAFASFNDTLTRVMSIPYYGNPGNLDFQYTRAVNIRYPKPGSPNPVVTLHIANLAAAESGPIKLAEIPAPGEVYPEPILTAVTWADEENLSAVWMNRVQNISYVTLCNAVQAECANGDSNGWMDFFTPPLFSHDGKEMVLILPQNQGGGHGEYRHVCIAEKSSGMEYVVRPITKGTFTVTEIVHFDPLRKFVYYLATEEDHPERLHLYEASTARGGSEPRCLTCDLKNELGGEKCLYNKALFSGGNSSSYALSCLGPGVPESKSKTMPVIERISVPVPGGFNAQAVIHLPPGIDKSGNVKYPLLVNVYSGPDSIQSLEKFNVDWSAYLTTQKNIIYATIDGRGSGLKGNDMLFSVYRRLGTYEIEDQISVTSYLQDRYPFIDRKRSAIWGWSYGGYATGMVLAQDKNNVFKCGISVAPVTDWAYYDTIYTERYMGLPRPDDNLLGYANAQLNDKIENLRNKEYFLIHGTLDDNVHYQQSMMLSKALEQSDILFRQQSYPDEDHGLDGVRPHLYHSLENFLDGCFETKEEQE</sequence>
<dbReference type="Gene3D" id="3.40.50.1820">
    <property type="entry name" value="alpha/beta hydrolase"/>
    <property type="match status" value="1"/>
</dbReference>
<name>A0AAW2HV31_9NEOP</name>
<dbReference type="GO" id="GO:0006508">
    <property type="term" value="P:proteolysis"/>
    <property type="evidence" value="ECO:0007669"/>
    <property type="project" value="UniProtKB-KW"/>
</dbReference>
<feature type="domain" description="Dipeptidylpeptidase IV N-terminal" evidence="17">
    <location>
        <begin position="141"/>
        <end position="516"/>
    </location>
</feature>
<dbReference type="Pfam" id="PF00930">
    <property type="entry name" value="DPPIV_N"/>
    <property type="match status" value="1"/>
</dbReference>
<evidence type="ECO:0000256" key="12">
    <source>
        <dbReference type="ARBA" id="ARBA00037847"/>
    </source>
</evidence>
<comment type="subcellular location">
    <subcellularLocation>
        <location evidence="12">Endomembrane system</location>
        <topology evidence="12">Single-pass membrane protein</topology>
    </subcellularLocation>
    <subcellularLocation>
        <location evidence="1">Membrane</location>
        <topology evidence="1">Single-pass type II membrane protein</topology>
    </subcellularLocation>
</comment>
<gene>
    <name evidence="18" type="ORF">PYX00_006369</name>
</gene>
<dbReference type="InterPro" id="IPR001375">
    <property type="entry name" value="Peptidase_S9_cat"/>
</dbReference>
<evidence type="ECO:0000259" key="17">
    <source>
        <dbReference type="Pfam" id="PF00930"/>
    </source>
</evidence>
<organism evidence="18">
    <name type="scientific">Menopon gallinae</name>
    <name type="common">poultry shaft louse</name>
    <dbReference type="NCBI Taxonomy" id="328185"/>
    <lineage>
        <taxon>Eukaryota</taxon>
        <taxon>Metazoa</taxon>
        <taxon>Ecdysozoa</taxon>
        <taxon>Arthropoda</taxon>
        <taxon>Hexapoda</taxon>
        <taxon>Insecta</taxon>
        <taxon>Pterygota</taxon>
        <taxon>Neoptera</taxon>
        <taxon>Paraneoptera</taxon>
        <taxon>Psocodea</taxon>
        <taxon>Troctomorpha</taxon>
        <taxon>Phthiraptera</taxon>
        <taxon>Amblycera</taxon>
        <taxon>Menoponidae</taxon>
        <taxon>Menopon</taxon>
    </lineage>
</organism>
<feature type="region of interest" description="Disordered" evidence="14">
    <location>
        <begin position="1"/>
        <end position="30"/>
    </location>
</feature>
<dbReference type="GO" id="GO:0005886">
    <property type="term" value="C:plasma membrane"/>
    <property type="evidence" value="ECO:0007669"/>
    <property type="project" value="TreeGrafter"/>
</dbReference>
<feature type="domain" description="Peptidase S9 prolyl oligopeptidase catalytic" evidence="16">
    <location>
        <begin position="577"/>
        <end position="781"/>
    </location>
</feature>
<dbReference type="FunFam" id="3.40.50.1820:FF:000003">
    <property type="entry name" value="Dipeptidyl peptidase 4"/>
    <property type="match status" value="1"/>
</dbReference>
<dbReference type="GO" id="GO:0004177">
    <property type="term" value="F:aminopeptidase activity"/>
    <property type="evidence" value="ECO:0007669"/>
    <property type="project" value="UniProtKB-KW"/>
</dbReference>
<evidence type="ECO:0000256" key="4">
    <source>
        <dbReference type="ARBA" id="ARBA00022670"/>
    </source>
</evidence>
<evidence type="ECO:0000256" key="2">
    <source>
        <dbReference type="ARBA" id="ARBA00010036"/>
    </source>
</evidence>
<evidence type="ECO:0000256" key="8">
    <source>
        <dbReference type="ARBA" id="ARBA00022968"/>
    </source>
</evidence>
<protein>
    <recommendedName>
        <fullName evidence="13">Venom dipeptidyl peptidase 4</fullName>
    </recommendedName>
</protein>
<accession>A0AAW2HV31</accession>
<keyword evidence="5 15" id="KW-0812">Transmembrane</keyword>
<dbReference type="GO" id="GO:0008236">
    <property type="term" value="F:serine-type peptidase activity"/>
    <property type="evidence" value="ECO:0007669"/>
    <property type="project" value="UniProtKB-KW"/>
</dbReference>
<dbReference type="Gene3D" id="2.140.10.30">
    <property type="entry name" value="Dipeptidylpeptidase IV, N-terminal domain"/>
    <property type="match status" value="1"/>
</dbReference>
<keyword evidence="9 15" id="KW-1133">Transmembrane helix</keyword>
<keyword evidence="3" id="KW-0031">Aminopeptidase</keyword>
<evidence type="ECO:0000256" key="3">
    <source>
        <dbReference type="ARBA" id="ARBA00022438"/>
    </source>
</evidence>
<evidence type="ECO:0000256" key="9">
    <source>
        <dbReference type="ARBA" id="ARBA00022989"/>
    </source>
</evidence>
<keyword evidence="4" id="KW-0645">Protease</keyword>
<evidence type="ECO:0000256" key="5">
    <source>
        <dbReference type="ARBA" id="ARBA00022692"/>
    </source>
</evidence>
<dbReference type="PANTHER" id="PTHR11731:SF200">
    <property type="entry name" value="DIPEPTIDYL PEPTIDASE 10, ISOFORM B"/>
    <property type="match status" value="1"/>
</dbReference>
<evidence type="ECO:0000256" key="1">
    <source>
        <dbReference type="ARBA" id="ARBA00004606"/>
    </source>
</evidence>
<dbReference type="AlphaFoldDB" id="A0AAW2HV31"/>
<keyword evidence="11" id="KW-0325">Glycoprotein</keyword>
<comment type="caution">
    <text evidence="18">The sequence shown here is derived from an EMBL/GenBank/DDBJ whole genome shotgun (WGS) entry which is preliminary data.</text>
</comment>
<keyword evidence="10 15" id="KW-0472">Membrane</keyword>
<evidence type="ECO:0000256" key="7">
    <source>
        <dbReference type="ARBA" id="ARBA00022825"/>
    </source>
</evidence>
<evidence type="ECO:0000256" key="14">
    <source>
        <dbReference type="SAM" id="MobiDB-lite"/>
    </source>
</evidence>
<dbReference type="InterPro" id="IPR050278">
    <property type="entry name" value="Serine_Prot_S9B/DPPIV"/>
</dbReference>
<evidence type="ECO:0000256" key="15">
    <source>
        <dbReference type="SAM" id="Phobius"/>
    </source>
</evidence>
<evidence type="ECO:0000256" key="6">
    <source>
        <dbReference type="ARBA" id="ARBA00022801"/>
    </source>
</evidence>
<dbReference type="PANTHER" id="PTHR11731">
    <property type="entry name" value="PROTEASE FAMILY S9B,C DIPEPTIDYL-PEPTIDASE IV-RELATED"/>
    <property type="match status" value="1"/>
</dbReference>
<evidence type="ECO:0000256" key="11">
    <source>
        <dbReference type="ARBA" id="ARBA00023180"/>
    </source>
</evidence>
<feature type="transmembrane region" description="Helical" evidence="15">
    <location>
        <begin position="34"/>
        <end position="55"/>
    </location>
</feature>
<proteinExistence type="inferred from homology"/>
<dbReference type="InterPro" id="IPR002469">
    <property type="entry name" value="Peptidase_S9B_N"/>
</dbReference>
<dbReference type="EMBL" id="JARGDH010000003">
    <property type="protein sequence ID" value="KAL0273764.1"/>
    <property type="molecule type" value="Genomic_DNA"/>
</dbReference>
<keyword evidence="6" id="KW-0378">Hydrolase</keyword>
<dbReference type="SUPFAM" id="SSF82171">
    <property type="entry name" value="DPP6 N-terminal domain-like"/>
    <property type="match status" value="1"/>
</dbReference>
<comment type="similarity">
    <text evidence="2">Belongs to the peptidase S9B family. DPPIV subfamily.</text>
</comment>
<keyword evidence="7" id="KW-0720">Serine protease</keyword>
<keyword evidence="8" id="KW-0735">Signal-anchor</keyword>
<evidence type="ECO:0000259" key="16">
    <source>
        <dbReference type="Pfam" id="PF00326"/>
    </source>
</evidence>
<evidence type="ECO:0000256" key="10">
    <source>
        <dbReference type="ARBA" id="ARBA00023136"/>
    </source>
</evidence>
<dbReference type="SUPFAM" id="SSF53474">
    <property type="entry name" value="alpha/beta-Hydrolases"/>
    <property type="match status" value="1"/>
</dbReference>
<evidence type="ECO:0000313" key="18">
    <source>
        <dbReference type="EMBL" id="KAL0273764.1"/>
    </source>
</evidence>
<dbReference type="InterPro" id="IPR029058">
    <property type="entry name" value="AB_hydrolase_fold"/>
</dbReference>